<gene>
    <name evidence="1" type="ORF">LOK49_LG04G01823</name>
</gene>
<reference evidence="1 2" key="1">
    <citation type="journal article" date="2022" name="Plant J.">
        <title>Chromosome-level genome of Camellia lanceoleosa provides a valuable resource for understanding genome evolution and self-incompatibility.</title>
        <authorList>
            <person name="Gong W."/>
            <person name="Xiao S."/>
            <person name="Wang L."/>
            <person name="Liao Z."/>
            <person name="Chang Y."/>
            <person name="Mo W."/>
            <person name="Hu G."/>
            <person name="Li W."/>
            <person name="Zhao G."/>
            <person name="Zhu H."/>
            <person name="Hu X."/>
            <person name="Ji K."/>
            <person name="Xiang X."/>
            <person name="Song Q."/>
            <person name="Yuan D."/>
            <person name="Jin S."/>
            <person name="Zhang L."/>
        </authorList>
    </citation>
    <scope>NUCLEOTIDE SEQUENCE [LARGE SCALE GENOMIC DNA]</scope>
    <source>
        <strain evidence="1">SQ_2022a</strain>
    </source>
</reference>
<name>A0ACC0HVW9_9ERIC</name>
<evidence type="ECO:0000313" key="1">
    <source>
        <dbReference type="EMBL" id="KAI8017296.1"/>
    </source>
</evidence>
<proteinExistence type="predicted"/>
<comment type="caution">
    <text evidence="1">The sequence shown here is derived from an EMBL/GenBank/DDBJ whole genome shotgun (WGS) entry which is preliminary data.</text>
</comment>
<dbReference type="Proteomes" id="UP001060215">
    <property type="component" value="Chromosome 2"/>
</dbReference>
<evidence type="ECO:0000313" key="2">
    <source>
        <dbReference type="Proteomes" id="UP001060215"/>
    </source>
</evidence>
<protein>
    <submittedName>
        <fullName evidence="1">Cytochrome P450 78A5</fullName>
    </submittedName>
</protein>
<accession>A0ACC0HVW9</accession>
<sequence>MVNQIKGLMEKERVVEVKRVFHFGSLNNVMMSVFGRSYEFGENKNGGERSELEGLVSEGKRCRDLVGKVNVYVGKIIDEHRMKRAENSGVVSDESSGDFVDVLLDLENENKLTDFDITIVMV</sequence>
<keyword evidence="2" id="KW-1185">Reference proteome</keyword>
<organism evidence="1 2">
    <name type="scientific">Camellia lanceoleosa</name>
    <dbReference type="NCBI Taxonomy" id="1840588"/>
    <lineage>
        <taxon>Eukaryota</taxon>
        <taxon>Viridiplantae</taxon>
        <taxon>Streptophyta</taxon>
        <taxon>Embryophyta</taxon>
        <taxon>Tracheophyta</taxon>
        <taxon>Spermatophyta</taxon>
        <taxon>Magnoliopsida</taxon>
        <taxon>eudicotyledons</taxon>
        <taxon>Gunneridae</taxon>
        <taxon>Pentapetalae</taxon>
        <taxon>asterids</taxon>
        <taxon>Ericales</taxon>
        <taxon>Theaceae</taxon>
        <taxon>Camellia</taxon>
    </lineage>
</organism>
<dbReference type="EMBL" id="CM045759">
    <property type="protein sequence ID" value="KAI8017296.1"/>
    <property type="molecule type" value="Genomic_DNA"/>
</dbReference>